<name>A0A1S7DQS2_RIEAN</name>
<proteinExistence type="predicted"/>
<dbReference type="RefSeq" id="WP_079206632.1">
    <property type="nucleotide sequence ID" value="NZ_CP011859.1"/>
</dbReference>
<keyword evidence="1" id="KW-0175">Coiled coil</keyword>
<evidence type="ECO:0000256" key="1">
    <source>
        <dbReference type="SAM" id="Coils"/>
    </source>
</evidence>
<dbReference type="Proteomes" id="UP000189883">
    <property type="component" value="Chromosome"/>
</dbReference>
<dbReference type="AlphaFoldDB" id="A0A1S7DQS2"/>
<organism evidence="2 3">
    <name type="scientific">Riemerella anatipestifer</name>
    <name type="common">Moraxella anatipestifer</name>
    <dbReference type="NCBI Taxonomy" id="34085"/>
    <lineage>
        <taxon>Bacteria</taxon>
        <taxon>Pseudomonadati</taxon>
        <taxon>Bacteroidota</taxon>
        <taxon>Flavobacteriia</taxon>
        <taxon>Flavobacteriales</taxon>
        <taxon>Weeksellaceae</taxon>
        <taxon>Riemerella</taxon>
    </lineage>
</organism>
<accession>A0A1S7DQS2</accession>
<evidence type="ECO:0000313" key="3">
    <source>
        <dbReference type="Proteomes" id="UP000189883"/>
    </source>
</evidence>
<sequence length="216" mass="25563">MAALIIISVIIFLLVIIVSSIGNIEQSKSTNIKKNKSEKDYIFNTTINDKPISIDLRDIDDKRVEEEITRLDRETKALKENLFRNESISKQCRSLMDKAKSLENTDINTSIQLYQQVIKLQEKSTSNFYPEKRLLILYRKIKDIENEKKILIKIIDDIKKTNEKRLHNALLSDKKKEKEITEAWRNFEWYVGSDGRRRKCSKDYSKYTERLEKLEL</sequence>
<reference evidence="2 3" key="1">
    <citation type="submission" date="2015-06" db="EMBL/GenBank/DDBJ databases">
        <title>R. anatipestifer strain HXb2 is the most virulent strain so far, and the genome sequence would help us uncover the pathogenesis.</title>
        <authorList>
            <person name="Hu Q."/>
            <person name="Qi J."/>
            <person name="Bo H."/>
            <person name="Liu G."/>
            <person name="Tao M."/>
            <person name="Ding Y."/>
            <person name="Xue Y."/>
        </authorList>
    </citation>
    <scope>NUCLEOTIDE SEQUENCE [LARGE SCALE GENOMIC DNA]</scope>
    <source>
        <strain evidence="2 3">HXb2</strain>
    </source>
</reference>
<dbReference type="EMBL" id="CP011859">
    <property type="protein sequence ID" value="AQY21381.1"/>
    <property type="molecule type" value="Genomic_DNA"/>
</dbReference>
<protein>
    <submittedName>
        <fullName evidence="2">Uncharacterized protein</fullName>
    </submittedName>
</protein>
<gene>
    <name evidence="2" type="ORF">AB406_0423</name>
</gene>
<evidence type="ECO:0000313" key="2">
    <source>
        <dbReference type="EMBL" id="AQY21381.1"/>
    </source>
</evidence>
<feature type="coiled-coil region" evidence="1">
    <location>
        <begin position="61"/>
        <end position="105"/>
    </location>
</feature>